<feature type="compositionally biased region" description="Low complexity" evidence="2">
    <location>
        <begin position="181"/>
        <end position="193"/>
    </location>
</feature>
<feature type="coiled-coil region" evidence="1">
    <location>
        <begin position="319"/>
        <end position="353"/>
    </location>
</feature>
<protein>
    <recommendedName>
        <fullName evidence="3">BHLH domain-containing protein</fullName>
    </recommendedName>
</protein>
<feature type="region of interest" description="Disordered" evidence="2">
    <location>
        <begin position="139"/>
        <end position="263"/>
    </location>
</feature>
<keyword evidence="1" id="KW-0175">Coiled coil</keyword>
<dbReference type="Proteomes" id="UP000233524">
    <property type="component" value="Unassembled WGS sequence"/>
</dbReference>
<dbReference type="SMART" id="SM00353">
    <property type="entry name" value="HLH"/>
    <property type="match status" value="1"/>
</dbReference>
<reference evidence="4 5" key="1">
    <citation type="journal article" date="2017" name="G3 (Bethesda)">
        <title>First Draft Genome Sequence of the Pathogenic Fungus Lomentospora prolificans (Formerly Scedosporium prolificans).</title>
        <authorList>
            <person name="Luo R."/>
            <person name="Zimin A."/>
            <person name="Workman R."/>
            <person name="Fan Y."/>
            <person name="Pertea G."/>
            <person name="Grossman N."/>
            <person name="Wear M.P."/>
            <person name="Jia B."/>
            <person name="Miller H."/>
            <person name="Casadevall A."/>
            <person name="Timp W."/>
            <person name="Zhang S.X."/>
            <person name="Salzberg S.L."/>
        </authorList>
    </citation>
    <scope>NUCLEOTIDE SEQUENCE [LARGE SCALE GENOMIC DNA]</scope>
    <source>
        <strain evidence="4 5">JHH-5317</strain>
    </source>
</reference>
<proteinExistence type="predicted"/>
<dbReference type="Pfam" id="PF00010">
    <property type="entry name" value="HLH"/>
    <property type="match status" value="1"/>
</dbReference>
<dbReference type="OrthoDB" id="5216902at2759"/>
<dbReference type="VEuPathDB" id="FungiDB:jhhlp_006797"/>
<feature type="region of interest" description="Disordered" evidence="2">
    <location>
        <begin position="86"/>
        <end position="106"/>
    </location>
</feature>
<dbReference type="AlphaFoldDB" id="A0A2N3N2S5"/>
<evidence type="ECO:0000313" key="4">
    <source>
        <dbReference type="EMBL" id="PKS06723.1"/>
    </source>
</evidence>
<evidence type="ECO:0000256" key="2">
    <source>
        <dbReference type="SAM" id="MobiDB-lite"/>
    </source>
</evidence>
<feature type="compositionally biased region" description="Basic and acidic residues" evidence="2">
    <location>
        <begin position="212"/>
        <end position="227"/>
    </location>
</feature>
<sequence length="370" mass="40779">MDNSSIYFDRRDKLDSPVVSPILDRFMPRAMEESAYFTTPTGGYSTLQGDAYTLAPRNVDHRDPTAGAFSLDFLPTADTMPRAYPTGTLDPSVTTNTTSPGDPTFCDIDPSRALYNDRDSSEECLGGAMHGQAPVAFDNSYSFLPSPPDAEEGAENTTVTTPAISPRQIAEGSFGESSPRSNSASNGASANGNKQRAERKKRRRHSTPVVSAKDKQAQGGPGDEKRRSTTQLRTASRAPKRYSQSTARKPAETAEEVKARAAHNQVEQQYRKRLNAQFERLLAVLPQPDYDEEGMDEEGGEGGGCRMGMEKRISKAEVLDLARRRIKLLEKERATLERQKEELLGSVGRMQEEWTRRLGGPMPTAVKVER</sequence>
<dbReference type="InterPro" id="IPR011598">
    <property type="entry name" value="bHLH_dom"/>
</dbReference>
<dbReference type="PROSITE" id="PS50888">
    <property type="entry name" value="BHLH"/>
    <property type="match status" value="1"/>
</dbReference>
<dbReference type="STRING" id="41688.A0A2N3N2S5"/>
<feature type="compositionally biased region" description="Polar residues" evidence="2">
    <location>
        <begin position="89"/>
        <end position="101"/>
    </location>
</feature>
<evidence type="ECO:0000259" key="3">
    <source>
        <dbReference type="PROSITE" id="PS50888"/>
    </source>
</evidence>
<dbReference type="InParanoid" id="A0A2N3N2S5"/>
<feature type="compositionally biased region" description="Basic and acidic residues" evidence="2">
    <location>
        <begin position="249"/>
        <end position="259"/>
    </location>
</feature>
<dbReference type="Gene3D" id="4.10.280.10">
    <property type="entry name" value="Helix-loop-helix DNA-binding domain"/>
    <property type="match status" value="1"/>
</dbReference>
<dbReference type="EMBL" id="NLAX01001033">
    <property type="protein sequence ID" value="PKS06723.1"/>
    <property type="molecule type" value="Genomic_DNA"/>
</dbReference>
<organism evidence="4 5">
    <name type="scientific">Lomentospora prolificans</name>
    <dbReference type="NCBI Taxonomy" id="41688"/>
    <lineage>
        <taxon>Eukaryota</taxon>
        <taxon>Fungi</taxon>
        <taxon>Dikarya</taxon>
        <taxon>Ascomycota</taxon>
        <taxon>Pezizomycotina</taxon>
        <taxon>Sordariomycetes</taxon>
        <taxon>Hypocreomycetidae</taxon>
        <taxon>Microascales</taxon>
        <taxon>Microascaceae</taxon>
        <taxon>Lomentospora</taxon>
    </lineage>
</organism>
<accession>A0A2N3N2S5</accession>
<dbReference type="SUPFAM" id="SSF47459">
    <property type="entry name" value="HLH, helix-loop-helix DNA-binding domain"/>
    <property type="match status" value="1"/>
</dbReference>
<gene>
    <name evidence="4" type="ORF">jhhlp_006797</name>
</gene>
<evidence type="ECO:0000313" key="5">
    <source>
        <dbReference type="Proteomes" id="UP000233524"/>
    </source>
</evidence>
<evidence type="ECO:0000256" key="1">
    <source>
        <dbReference type="SAM" id="Coils"/>
    </source>
</evidence>
<dbReference type="InterPro" id="IPR036638">
    <property type="entry name" value="HLH_DNA-bd_sf"/>
</dbReference>
<dbReference type="GO" id="GO:0046983">
    <property type="term" value="F:protein dimerization activity"/>
    <property type="evidence" value="ECO:0007669"/>
    <property type="project" value="InterPro"/>
</dbReference>
<feature type="domain" description="BHLH" evidence="3">
    <location>
        <begin position="258"/>
        <end position="329"/>
    </location>
</feature>
<keyword evidence="5" id="KW-1185">Reference proteome</keyword>
<comment type="caution">
    <text evidence="4">The sequence shown here is derived from an EMBL/GenBank/DDBJ whole genome shotgun (WGS) entry which is preliminary data.</text>
</comment>
<feature type="compositionally biased region" description="Basic residues" evidence="2">
    <location>
        <begin position="197"/>
        <end position="206"/>
    </location>
</feature>
<name>A0A2N3N2S5_9PEZI</name>